<evidence type="ECO:0000313" key="2">
    <source>
        <dbReference type="EMBL" id="OGM27201.1"/>
    </source>
</evidence>
<dbReference type="AlphaFoldDB" id="A0A1F7YIL4"/>
<feature type="region of interest" description="Disordered" evidence="1">
    <location>
        <begin position="506"/>
        <end position="532"/>
    </location>
</feature>
<dbReference type="Proteomes" id="UP000179221">
    <property type="component" value="Unassembled WGS sequence"/>
</dbReference>
<comment type="caution">
    <text evidence="2">The sequence shown here is derived from an EMBL/GenBank/DDBJ whole genome shotgun (WGS) entry which is preliminary data.</text>
</comment>
<organism evidence="2 3">
    <name type="scientific">Candidatus Woesebacteria bacterium RIFCSPHIGHO2_01_FULL_40_22</name>
    <dbReference type="NCBI Taxonomy" id="1802499"/>
    <lineage>
        <taxon>Bacteria</taxon>
        <taxon>Candidatus Woeseibacteriota</taxon>
    </lineage>
</organism>
<reference evidence="2 3" key="1">
    <citation type="journal article" date="2016" name="Nat. Commun.">
        <title>Thousands of microbial genomes shed light on interconnected biogeochemical processes in an aquifer system.</title>
        <authorList>
            <person name="Anantharaman K."/>
            <person name="Brown C.T."/>
            <person name="Hug L.A."/>
            <person name="Sharon I."/>
            <person name="Castelle C.J."/>
            <person name="Probst A.J."/>
            <person name="Thomas B.C."/>
            <person name="Singh A."/>
            <person name="Wilkins M.J."/>
            <person name="Karaoz U."/>
            <person name="Brodie E.L."/>
            <person name="Williams K.H."/>
            <person name="Hubbard S.S."/>
            <person name="Banfield J.F."/>
        </authorList>
    </citation>
    <scope>NUCLEOTIDE SEQUENCE [LARGE SCALE GENOMIC DNA]</scope>
</reference>
<name>A0A1F7YIL4_9BACT</name>
<evidence type="ECO:0000256" key="1">
    <source>
        <dbReference type="SAM" id="MobiDB-lite"/>
    </source>
</evidence>
<gene>
    <name evidence="2" type="ORF">A2628_04155</name>
</gene>
<protein>
    <submittedName>
        <fullName evidence="2">Uncharacterized protein</fullName>
    </submittedName>
</protein>
<evidence type="ECO:0000313" key="3">
    <source>
        <dbReference type="Proteomes" id="UP000179221"/>
    </source>
</evidence>
<dbReference type="EMBL" id="MGGL01000005">
    <property type="protein sequence ID" value="OGM27201.1"/>
    <property type="molecule type" value="Genomic_DNA"/>
</dbReference>
<sequence length="767" mass="85617">MINIAPQFDKVSSENYFDHTRNITLKTSPLSIEWDTLVPENNSQGYVTLGKRGQYKFEDKGRELAFQIWSTILAAGGDNASPEDIKKISKALLQNLKNKDWSQKEYIQVLEKSLRMRTRHFERYHLQTNNQTNSTTLDEVKTSPKESVKLTPRIHPRFVQNKAGIGILLALGGSAILARDNNVDSVNIHKQLILQDKARAEETMAPISKQDQISEVNKSNLSISTYLAIMENNHNIKDFPATNHIIYESKSSPSDTFSVQGINFSEENKLINITLKINNPDTNNSEPLIINSIFVPVPYYDNLTTKESLDYLERTSPGTGKFGVDVEKYGNFVVYGHSGYKPEGSVNVPLEFEAFRSYFEAGDSNKPWIQLSEKDTENNLNNIEKSSIEIEQGGVKIVSENIIAARIPHEYSSQLFGDTNNILDTVISATGGENSKFNYFKDHQGIFLEFCGWGETTEPNWWQDDTYIIAVALPNQTEPPSNDKTIDAIQTSKPDTSTKTAITTRAGGSITPNMKSTIRENSPQVATNETETSLSTTAEVLTSLINNSYDTNTNHGAALAHNLSTGFNTAGIEINDRLATLLNMTKSETSDNNLQCFRGVTLLASMQSKDSIPNIGGWQIYDPFSLYTDHIRPVSNADELLKTEVGKYDEHLLKGNVINKSDTVVLKTEDISDFEEGDIFVVAKNYVQKEGHLGVVLDKWIDEYGEIHIKIFDVNFFGDGRARIIEVTNKNTSSLLAGLPEASKAQIFAIRSALIQQHLVASRETQP</sequence>
<proteinExistence type="predicted"/>
<accession>A0A1F7YIL4</accession>
<feature type="compositionally biased region" description="Polar residues" evidence="1">
    <location>
        <begin position="510"/>
        <end position="532"/>
    </location>
</feature>